<feature type="compositionally biased region" description="Polar residues" evidence="12">
    <location>
        <begin position="1636"/>
        <end position="1648"/>
    </location>
</feature>
<dbReference type="GO" id="GO:0006869">
    <property type="term" value="P:lipid transport"/>
    <property type="evidence" value="ECO:0007669"/>
    <property type="project" value="UniProtKB-KW"/>
</dbReference>
<dbReference type="EMBL" id="MCGE01000001">
    <property type="protein sequence ID" value="ORZ25431.1"/>
    <property type="molecule type" value="Genomic_DNA"/>
</dbReference>
<dbReference type="GO" id="GO:0032266">
    <property type="term" value="F:phosphatidylinositol-3-phosphate binding"/>
    <property type="evidence" value="ECO:0007669"/>
    <property type="project" value="TreeGrafter"/>
</dbReference>
<dbReference type="PANTHER" id="PTHR13190:SF1">
    <property type="entry name" value="AUTOPHAGY-RELATED 2, ISOFORM A"/>
    <property type="match status" value="1"/>
</dbReference>
<evidence type="ECO:0000256" key="2">
    <source>
        <dbReference type="ARBA" id="ARBA00004623"/>
    </source>
</evidence>
<feature type="compositionally biased region" description="Low complexity" evidence="12">
    <location>
        <begin position="1561"/>
        <end position="1573"/>
    </location>
</feature>
<feature type="compositionally biased region" description="Low complexity" evidence="12">
    <location>
        <begin position="1581"/>
        <end position="1591"/>
    </location>
</feature>
<dbReference type="GO" id="GO:0061709">
    <property type="term" value="P:reticulophagy"/>
    <property type="evidence" value="ECO:0007669"/>
    <property type="project" value="TreeGrafter"/>
</dbReference>
<feature type="compositionally biased region" description="Basic residues" evidence="12">
    <location>
        <begin position="1672"/>
        <end position="1683"/>
    </location>
</feature>
<feature type="region of interest" description="Disordered" evidence="12">
    <location>
        <begin position="2029"/>
        <end position="2078"/>
    </location>
</feature>
<keyword evidence="6" id="KW-0256">Endoplasmic reticulum</keyword>
<feature type="compositionally biased region" description="Basic and acidic residues" evidence="12">
    <location>
        <begin position="113"/>
        <end position="122"/>
    </location>
</feature>
<evidence type="ECO:0000256" key="9">
    <source>
        <dbReference type="ARBA" id="ARBA00023136"/>
    </source>
</evidence>
<dbReference type="GO" id="GO:0043495">
    <property type="term" value="F:protein-membrane adaptor activity"/>
    <property type="evidence" value="ECO:0007669"/>
    <property type="project" value="TreeGrafter"/>
</dbReference>
<dbReference type="OrthoDB" id="18982at2759"/>
<comment type="catalytic activity">
    <reaction evidence="11">
        <text>a 1,2-diacyl-sn-glycero-3-phosphoethanolamine(in) = a 1,2-diacyl-sn-glycero-3-phosphoethanolamine(out)</text>
        <dbReference type="Rhea" id="RHEA:38895"/>
        <dbReference type="ChEBI" id="CHEBI:64612"/>
    </reaction>
</comment>
<evidence type="ECO:0000256" key="8">
    <source>
        <dbReference type="ARBA" id="ARBA00023055"/>
    </source>
</evidence>
<proteinExistence type="inferred from homology"/>
<evidence type="ECO:0000256" key="5">
    <source>
        <dbReference type="ARBA" id="ARBA00022448"/>
    </source>
</evidence>
<dbReference type="Proteomes" id="UP000193560">
    <property type="component" value="Unassembled WGS sequence"/>
</dbReference>
<feature type="region of interest" description="Disordered" evidence="12">
    <location>
        <begin position="1416"/>
        <end position="1487"/>
    </location>
</feature>
<evidence type="ECO:0000256" key="3">
    <source>
        <dbReference type="ARBA" id="ARBA00009714"/>
    </source>
</evidence>
<dbReference type="InterPro" id="IPR026849">
    <property type="entry name" value="ATG2"/>
</dbReference>
<feature type="region of interest" description="Disordered" evidence="12">
    <location>
        <begin position="1840"/>
        <end position="1861"/>
    </location>
</feature>
<dbReference type="STRING" id="90262.A0A1X2J0V8"/>
<keyword evidence="14" id="KW-1185">Reference proteome</keyword>
<evidence type="ECO:0000256" key="7">
    <source>
        <dbReference type="ARBA" id="ARBA00023006"/>
    </source>
</evidence>
<feature type="region of interest" description="Disordered" evidence="12">
    <location>
        <begin position="1372"/>
        <end position="1397"/>
    </location>
</feature>
<feature type="region of interest" description="Disordered" evidence="12">
    <location>
        <begin position="112"/>
        <end position="132"/>
    </location>
</feature>
<dbReference type="GO" id="GO:0061908">
    <property type="term" value="C:phagophore"/>
    <property type="evidence" value="ECO:0007669"/>
    <property type="project" value="TreeGrafter"/>
</dbReference>
<evidence type="ECO:0000256" key="12">
    <source>
        <dbReference type="SAM" id="MobiDB-lite"/>
    </source>
</evidence>
<comment type="similarity">
    <text evidence="3">Belongs to the ATG2 family.</text>
</comment>
<sequence>MKAWSYLSSGFTNIPIPSNIQKRLYKFLLRKAIGQFLATDLDVDNFDIELLNGSVELRDLELNLDAINDLLIDTSFILVKGRAASISASLPWFNWSGETTLKVQGLNLTLKPTSEKRTRQASENDDETSPVLSSSLHFADDFLKTEMEPDQDQELYESIQQLQDPEQTELDYGVGGLQVLTRVIDKMLAKVKVDIIDTVIHVIHPSAVTLAGDFHRPGGGNKEYSLDIEIPKISYFDETPGFSDNNIPNPISVPAANMVESSILLPSSGDEIIKIITITSPKIWIRSCDIPSIYSQSTKSETTLDTNDTSDDTTTDLSQTEFYDASQGDSNLFQRGSLHSSYMSGSITPKAFPSSSSTHNNSYEALLFTTMDKDNWLRLKLRTPSPSDNQTAPIPSSESSPPTKNIDIYFSHIRTIITPKQVAFLLDIFAATNNPSANDFTPATSTFASAATSSRNKRASNLGEVIREQRRPSYTGMSPPSANANGPAYHRDQDKRSNLGSSFKMASEQSPSSPPGIKIKLQIPLMEHFFLYNEMPPTSSSSAIWSSTAEPPIRDTSHLKLWIHQWIIRLQQYPISNTKRPVDRRRPDGLRRSPLPRIDTTTATNSRHQPALSSVFDMRIQTMGLAEWVTPILNHTPAKVDPATSFLPETSSPSSSVKMKYNCYVPILEFDDSIGNEYDDTQDFPAYIHQSSTRHHVGKTGHIGGSSCKTKKDVIRIRLEKRSSVKLDHFNEMTSFDQDLTTDIQAMNLLLDPNIADRLENYAYVFIDYAKNSPTKLDVNENISASEPSFDQKIYEDLDKGAKEHQQRIQAKVRLAFLRLILYAPDMSQSNTRDEFNDKFHDDILSVDVKKITACWNTDLLKHQPQRATVDLDSINVFLKQAHDPLTRCWFKAKGKRNGDLLSSVSQTPSMEITLRSSAPDTPYAPSSARPGYFGTGSDIPSNLFEYLSRNEFYHSEEKIHVPVQDQAESAMVFKQRTVETSTFVINCHFPTTYMTLSKPTWDKVQILQNDLLLWQPRIIAQLEQEQDRTDTSTIGSLNSEPFRTSPHMRYSDLESSRTSILSQSHERLNRPHDTQTSSLFSIIAVMSEGVWDLHTNPTDKNTQSTYRFQFSDFRYFAVIKHLGMNENITTLDIEDLTLDDVGHGIQPIPLFHRTLPKSILPKRNTSLLSIFSRLTTIPELNKQNKTTSVVACNLCWKFTPDISFLENLIGFQKAPDDLVFIDPPTQYIKVYAHVLDTSVDYKPLSIPSRAVVVLDNIQVVTDILAGQPLVDIKTFIQCVDVFLVDDINELDGKRVQETSRSLDARNYWSMYGMSSVLTSRNLETQVKVKLDELLAAPGIEVAILNDILTLEGCADSFQSLNNFITYATNDGDRTKGYSTDQPSSNTTTKKSSKRAHTTLIKRKEDMLASLDEDAFKHRQRQQQQQNQPSSSAAASTSQYSPMPTDLKMVEGYYSGTSSSKSKSTASNPTLRPRKPRRKRYQQQKPPEDIVRVLLNEIQELDIVENYYGIDNKKVARKPAVDIRRSTVSLRVKDVDIIWKLYSGYDWSYVRSSMDSPPHPNSASSSSTSTSNTARRRRSSSRPSSNSSNHRFPTTYSNTMGFDGFSRNTGSSDLQSLGNQPPSLNDRSPSLPGQLPTYSADSVPSGSSFDDYRYSQPSSTDSRRSSISKHSSSAHRRPQRHGRTTGSADMELRIEGICFELDIMVPEEQTYLHSHLEIRDIEIADNIKTSTWDTFFGSMRSDSPSSLPRESDSCMLIVDLIGTRPVIQDTTVEYRLRIKTLPMRLYIDQDALNFLVKFFTFNPTILRSSAGAKSSTSYSDTMPAHDINIHQHYNLHHRYSSPYGDDNGGDRAFEGTSHQPQDYKDDDIFFQSVEIHPIDLKIDYKPKYINYDNIKEGQYAELVNLFQLEGAKLNLSAVKLNGINGVHKLLDRLSQEWLPHIKNTQVPHMVSGVSPIRSMVNLGSGVADLILLPIQQYRKDGRVIKGLQRGTQSFARSTAMEVVKLSARLASGTQVILEHADGLLSSGTMAAARQHQQNQQHQHQHQHQQHQHQRHNHRHASHGGSMDSKDDTISSSSAISTVIGSRTSEDMVFIFTDKNLDKDED</sequence>
<gene>
    <name evidence="13" type="ORF">BCR42DRAFT_400145</name>
</gene>
<dbReference type="GO" id="GO:0000422">
    <property type="term" value="P:autophagy of mitochondrion"/>
    <property type="evidence" value="ECO:0007669"/>
    <property type="project" value="TreeGrafter"/>
</dbReference>
<dbReference type="GO" id="GO:0061723">
    <property type="term" value="P:glycophagy"/>
    <property type="evidence" value="ECO:0007669"/>
    <property type="project" value="TreeGrafter"/>
</dbReference>
<feature type="compositionally biased region" description="Polar residues" evidence="12">
    <location>
        <begin position="475"/>
        <end position="484"/>
    </location>
</feature>
<feature type="compositionally biased region" description="Basic residues" evidence="12">
    <location>
        <begin position="1472"/>
        <end position="1482"/>
    </location>
</feature>
<reference evidence="13 14" key="1">
    <citation type="submission" date="2016-07" db="EMBL/GenBank/DDBJ databases">
        <title>Pervasive Adenine N6-methylation of Active Genes in Fungi.</title>
        <authorList>
            <consortium name="DOE Joint Genome Institute"/>
            <person name="Mondo S.J."/>
            <person name="Dannebaum R.O."/>
            <person name="Kuo R.C."/>
            <person name="Labutti K."/>
            <person name="Haridas S."/>
            <person name="Kuo A."/>
            <person name="Salamov A."/>
            <person name="Ahrendt S.R."/>
            <person name="Lipzen A."/>
            <person name="Sullivan W."/>
            <person name="Andreopoulos W.B."/>
            <person name="Clum A."/>
            <person name="Lindquist E."/>
            <person name="Daum C."/>
            <person name="Ramamoorthy G.K."/>
            <person name="Gryganskyi A."/>
            <person name="Culley D."/>
            <person name="Magnuson J.K."/>
            <person name="James T.Y."/>
            <person name="O'Malley M.A."/>
            <person name="Stajich J.E."/>
            <person name="Spatafora J.W."/>
            <person name="Visel A."/>
            <person name="Grigoriev I.V."/>
        </authorList>
    </citation>
    <scope>NUCLEOTIDE SEQUENCE [LARGE SCALE GENOMIC DNA]</scope>
    <source>
        <strain evidence="13 14">NRRL 1336</strain>
    </source>
</reference>
<evidence type="ECO:0000313" key="14">
    <source>
        <dbReference type="Proteomes" id="UP000193560"/>
    </source>
</evidence>
<feature type="region of interest" description="Disordered" evidence="12">
    <location>
        <begin position="1026"/>
        <end position="1050"/>
    </location>
</feature>
<feature type="region of interest" description="Disordered" evidence="12">
    <location>
        <begin position="381"/>
        <end position="404"/>
    </location>
</feature>
<keyword evidence="9" id="KW-0472">Membrane</keyword>
<comment type="caution">
    <text evidence="13">The sequence shown here is derived from an EMBL/GenBank/DDBJ whole genome shotgun (WGS) entry which is preliminary data.</text>
</comment>
<feature type="compositionally biased region" description="Basic and acidic residues" evidence="12">
    <location>
        <begin position="580"/>
        <end position="591"/>
    </location>
</feature>
<feature type="compositionally biased region" description="Polar residues" evidence="12">
    <location>
        <begin position="1592"/>
        <end position="1628"/>
    </location>
</feature>
<evidence type="ECO:0000313" key="13">
    <source>
        <dbReference type="EMBL" id="ORZ25431.1"/>
    </source>
</evidence>
<dbReference type="GO" id="GO:0005789">
    <property type="term" value="C:endoplasmic reticulum membrane"/>
    <property type="evidence" value="ECO:0007669"/>
    <property type="project" value="UniProtKB-SubCell"/>
</dbReference>
<comment type="subcellular location">
    <subcellularLocation>
        <location evidence="1">Endoplasmic reticulum membrane</location>
        <topology evidence="1">Peripheral membrane protein</topology>
    </subcellularLocation>
    <subcellularLocation>
        <location evidence="2">Preautophagosomal structure membrane</location>
        <topology evidence="2">Peripheral membrane protein</topology>
    </subcellularLocation>
</comment>
<evidence type="ECO:0000256" key="6">
    <source>
        <dbReference type="ARBA" id="ARBA00022824"/>
    </source>
</evidence>
<feature type="compositionally biased region" description="Basic residues" evidence="12">
    <location>
        <begin position="2042"/>
        <end position="2061"/>
    </location>
</feature>
<feature type="compositionally biased region" description="Low complexity" evidence="12">
    <location>
        <begin position="1452"/>
        <end position="1465"/>
    </location>
</feature>
<keyword evidence="7" id="KW-0072">Autophagy</keyword>
<dbReference type="PANTHER" id="PTHR13190">
    <property type="entry name" value="AUTOPHAGY-RELATED 2, ISOFORM A"/>
    <property type="match status" value="1"/>
</dbReference>
<protein>
    <recommendedName>
        <fullName evidence="4">Autophagy-related protein 2</fullName>
    </recommendedName>
</protein>
<dbReference type="GO" id="GO:0034045">
    <property type="term" value="C:phagophore assembly site membrane"/>
    <property type="evidence" value="ECO:0007669"/>
    <property type="project" value="UniProtKB-SubCell"/>
</dbReference>
<dbReference type="Pfam" id="PF13329">
    <property type="entry name" value="ATG2_CAD"/>
    <property type="match status" value="3"/>
</dbReference>
<feature type="region of interest" description="Disordered" evidence="12">
    <location>
        <begin position="579"/>
        <end position="608"/>
    </location>
</feature>
<feature type="region of interest" description="Disordered" evidence="12">
    <location>
        <begin position="451"/>
        <end position="498"/>
    </location>
</feature>
<dbReference type="GO" id="GO:0034727">
    <property type="term" value="P:piecemeal microautophagy of the nucleus"/>
    <property type="evidence" value="ECO:0007669"/>
    <property type="project" value="TreeGrafter"/>
</dbReference>
<organism evidence="13 14">
    <name type="scientific">Absidia repens</name>
    <dbReference type="NCBI Taxonomy" id="90262"/>
    <lineage>
        <taxon>Eukaryota</taxon>
        <taxon>Fungi</taxon>
        <taxon>Fungi incertae sedis</taxon>
        <taxon>Mucoromycota</taxon>
        <taxon>Mucoromycotina</taxon>
        <taxon>Mucoromycetes</taxon>
        <taxon>Mucorales</taxon>
        <taxon>Cunninghamellaceae</taxon>
        <taxon>Absidia</taxon>
    </lineage>
</organism>
<feature type="region of interest" description="Disordered" evidence="12">
    <location>
        <begin position="1553"/>
        <end position="1688"/>
    </location>
</feature>
<evidence type="ECO:0000256" key="1">
    <source>
        <dbReference type="ARBA" id="ARBA00004406"/>
    </source>
</evidence>
<comment type="catalytic activity">
    <reaction evidence="10">
        <text>a 1,2-diacyl-sn-glycero-3-phospho-L-serine(in) = a 1,2-diacyl-sn-glycero-3-phospho-L-serine(out)</text>
        <dbReference type="Rhea" id="RHEA:38663"/>
        <dbReference type="ChEBI" id="CHEBI:57262"/>
    </reaction>
</comment>
<evidence type="ECO:0000256" key="11">
    <source>
        <dbReference type="ARBA" id="ARBA00024615"/>
    </source>
</evidence>
<feature type="compositionally biased region" description="Polar residues" evidence="12">
    <location>
        <begin position="384"/>
        <end position="403"/>
    </location>
</feature>
<accession>A0A1X2J0V8</accession>
<feature type="compositionally biased region" description="Polar residues" evidence="12">
    <location>
        <begin position="599"/>
        <end position="608"/>
    </location>
</feature>
<evidence type="ECO:0000256" key="10">
    <source>
        <dbReference type="ARBA" id="ARBA00024479"/>
    </source>
</evidence>
<evidence type="ECO:0000256" key="4">
    <source>
        <dbReference type="ARBA" id="ARBA00018070"/>
    </source>
</evidence>
<feature type="compositionally biased region" description="Polar residues" evidence="12">
    <location>
        <begin position="1032"/>
        <end position="1043"/>
    </location>
</feature>
<keyword evidence="5" id="KW-0813">Transport</keyword>
<keyword evidence="8" id="KW-0445">Lipid transport</keyword>
<name>A0A1X2J0V8_9FUNG</name>
<dbReference type="GO" id="GO:0000045">
    <property type="term" value="P:autophagosome assembly"/>
    <property type="evidence" value="ECO:0007669"/>
    <property type="project" value="TreeGrafter"/>
</dbReference>
<feature type="compositionally biased region" description="Low complexity" evidence="12">
    <location>
        <begin position="1422"/>
        <end position="1441"/>
    </location>
</feature>